<name>A0A674JMB2_9SAUR</name>
<dbReference type="InterPro" id="IPR002014">
    <property type="entry name" value="VHS_dom"/>
</dbReference>
<dbReference type="GO" id="GO:0043130">
    <property type="term" value="F:ubiquitin binding"/>
    <property type="evidence" value="ECO:0007669"/>
    <property type="project" value="InterPro"/>
</dbReference>
<protein>
    <recommendedName>
        <fullName evidence="1">VHS domain-containing protein</fullName>
    </recommendedName>
</protein>
<evidence type="ECO:0000259" key="1">
    <source>
        <dbReference type="PROSITE" id="PS50179"/>
    </source>
</evidence>
<reference evidence="2" key="1">
    <citation type="submission" date="2025-08" db="UniProtKB">
        <authorList>
            <consortium name="Ensembl"/>
        </authorList>
    </citation>
    <scope>IDENTIFICATION</scope>
</reference>
<feature type="domain" description="VHS" evidence="1">
    <location>
        <begin position="21"/>
        <end position="47"/>
    </location>
</feature>
<evidence type="ECO:0000313" key="3">
    <source>
        <dbReference type="Proteomes" id="UP000472274"/>
    </source>
</evidence>
<dbReference type="InParanoid" id="A0A674JMB2"/>
<dbReference type="AlphaFoldDB" id="A0A674JMB2"/>
<accession>A0A674JMB2</accession>
<sequence>IIRYFHQIINLKSIFFFVEKATNEYNTSEDWGLIMDICDKVGSTPNG</sequence>
<dbReference type="GO" id="GO:0035091">
    <property type="term" value="F:phosphatidylinositol binding"/>
    <property type="evidence" value="ECO:0007669"/>
    <property type="project" value="InterPro"/>
</dbReference>
<keyword evidence="3" id="KW-1185">Reference proteome</keyword>
<dbReference type="PROSITE" id="PS50179">
    <property type="entry name" value="VHS"/>
    <property type="match status" value="1"/>
</dbReference>
<proteinExistence type="predicted"/>
<dbReference type="InterPro" id="IPR008942">
    <property type="entry name" value="ENTH_VHS"/>
</dbReference>
<evidence type="ECO:0000313" key="2">
    <source>
        <dbReference type="Ensembl" id="ENSTMTP00000021863.1"/>
    </source>
</evidence>
<dbReference type="Ensembl" id="ENSTMTT00000022639.1">
    <property type="protein sequence ID" value="ENSTMTP00000021863.1"/>
    <property type="gene ID" value="ENSTMTG00000015973.1"/>
</dbReference>
<organism evidence="2 3">
    <name type="scientific">Terrapene triunguis</name>
    <name type="common">Three-toed box turtle</name>
    <dbReference type="NCBI Taxonomy" id="2587831"/>
    <lineage>
        <taxon>Eukaryota</taxon>
        <taxon>Metazoa</taxon>
        <taxon>Chordata</taxon>
        <taxon>Craniata</taxon>
        <taxon>Vertebrata</taxon>
        <taxon>Euteleostomi</taxon>
        <taxon>Archelosauria</taxon>
        <taxon>Testudinata</taxon>
        <taxon>Testudines</taxon>
        <taxon>Cryptodira</taxon>
        <taxon>Durocryptodira</taxon>
        <taxon>Testudinoidea</taxon>
        <taxon>Emydidae</taxon>
        <taxon>Terrapene</taxon>
    </lineage>
</organism>
<dbReference type="Proteomes" id="UP000472274">
    <property type="component" value="Unplaced"/>
</dbReference>
<dbReference type="SUPFAM" id="SSF48464">
    <property type="entry name" value="ENTH/VHS domain"/>
    <property type="match status" value="1"/>
</dbReference>
<reference evidence="2" key="2">
    <citation type="submission" date="2025-09" db="UniProtKB">
        <authorList>
            <consortium name="Ensembl"/>
        </authorList>
    </citation>
    <scope>IDENTIFICATION</scope>
</reference>
<dbReference type="Gene3D" id="1.25.40.90">
    <property type="match status" value="1"/>
</dbReference>